<evidence type="ECO:0000313" key="3">
    <source>
        <dbReference type="Proteomes" id="UP000677918"/>
    </source>
</evidence>
<feature type="domain" description="DUF2087" evidence="1">
    <location>
        <begin position="185"/>
        <end position="252"/>
    </location>
</feature>
<evidence type="ECO:0000313" key="2">
    <source>
        <dbReference type="EMBL" id="GIQ71338.1"/>
    </source>
</evidence>
<gene>
    <name evidence="2" type="ORF">XYCOK13_41620</name>
</gene>
<dbReference type="EMBL" id="BOVK01000081">
    <property type="protein sequence ID" value="GIQ71338.1"/>
    <property type="molecule type" value="Genomic_DNA"/>
</dbReference>
<dbReference type="InterPro" id="IPR018656">
    <property type="entry name" value="DUF2087"/>
</dbReference>
<name>A0A8J4H5I3_9BACL</name>
<reference evidence="2" key="1">
    <citation type="submission" date="2021-04" db="EMBL/GenBank/DDBJ databases">
        <title>Draft genome sequence of Xylanibacillus composti strain K13.</title>
        <authorList>
            <person name="Uke A."/>
            <person name="Chhe C."/>
            <person name="Baramee S."/>
            <person name="Kosugi A."/>
        </authorList>
    </citation>
    <scope>NUCLEOTIDE SEQUENCE</scope>
    <source>
        <strain evidence="2">K13</strain>
    </source>
</reference>
<dbReference type="Pfam" id="PF09860">
    <property type="entry name" value="DUF2087"/>
    <property type="match status" value="1"/>
</dbReference>
<protein>
    <submittedName>
        <fullName evidence="2">Transcriptional regulator</fullName>
    </submittedName>
</protein>
<keyword evidence="3" id="KW-1185">Reference proteome</keyword>
<evidence type="ECO:0000259" key="1">
    <source>
        <dbReference type="Pfam" id="PF09860"/>
    </source>
</evidence>
<dbReference type="AlphaFoldDB" id="A0A8J4H5I3"/>
<accession>A0A8J4H5I3</accession>
<dbReference type="RefSeq" id="WP_213414134.1">
    <property type="nucleotide sequence ID" value="NZ_BOVK01000081.1"/>
</dbReference>
<organism evidence="2 3">
    <name type="scientific">Xylanibacillus composti</name>
    <dbReference type="NCBI Taxonomy" id="1572762"/>
    <lineage>
        <taxon>Bacteria</taxon>
        <taxon>Bacillati</taxon>
        <taxon>Bacillota</taxon>
        <taxon>Bacilli</taxon>
        <taxon>Bacillales</taxon>
        <taxon>Paenibacillaceae</taxon>
        <taxon>Xylanibacillus</taxon>
    </lineage>
</organism>
<comment type="caution">
    <text evidence="2">The sequence shown here is derived from an EMBL/GenBank/DDBJ whole genome shotgun (WGS) entry which is preliminary data.</text>
</comment>
<proteinExistence type="predicted"/>
<dbReference type="Proteomes" id="UP000677918">
    <property type="component" value="Unassembled WGS sequence"/>
</dbReference>
<sequence>MHHASELFWSASVEELKRGYVYLEREEEFVCLVCGESFEQGRIYADNGQYYEAERFMRRHIELEHRSMLTYLLGLDKKITGLSDLQKQLVQLFDQGWSDKEIMKEIGSNSTSIVRNHRFALREKMKQAKVFLAIMEQIEEKTARPQKFIHTHRTPEMVDERYAITEEEHENLLRVYFPNGLEGALAQFPKKQKHKLAILTHVARRFQANRTYSEQEVNEKLREIYPDYVTLRRYLIDYGFMERLPSGKEYWVKLSEEDRRTKP</sequence>